<dbReference type="EMBL" id="LAZR01060701">
    <property type="protein sequence ID" value="KKK65140.1"/>
    <property type="molecule type" value="Genomic_DNA"/>
</dbReference>
<comment type="caution">
    <text evidence="1">The sequence shown here is derived from an EMBL/GenBank/DDBJ whole genome shotgun (WGS) entry which is preliminary data.</text>
</comment>
<evidence type="ECO:0000313" key="1">
    <source>
        <dbReference type="EMBL" id="KKK65140.1"/>
    </source>
</evidence>
<protein>
    <recommendedName>
        <fullName evidence="2">Histone H1</fullName>
    </recommendedName>
</protein>
<accession>A0A0F8XV42</accession>
<dbReference type="Pfam" id="PF07432">
    <property type="entry name" value="Hc1"/>
    <property type="match status" value="1"/>
</dbReference>
<evidence type="ECO:0008006" key="2">
    <source>
        <dbReference type="Google" id="ProtNLM"/>
    </source>
</evidence>
<sequence length="56" mass="6339">MDEYTKLKEIVEACSADIAKFDSGNKAAGTRIRKAMQEVKNQAQIVRQAVLKKREE</sequence>
<dbReference type="InterPro" id="IPR010886">
    <property type="entry name" value="Hc1"/>
</dbReference>
<gene>
    <name evidence="1" type="ORF">LCGC14_2977140</name>
</gene>
<name>A0A0F8XV42_9ZZZZ</name>
<organism evidence="1">
    <name type="scientific">marine sediment metagenome</name>
    <dbReference type="NCBI Taxonomy" id="412755"/>
    <lineage>
        <taxon>unclassified sequences</taxon>
        <taxon>metagenomes</taxon>
        <taxon>ecological metagenomes</taxon>
    </lineage>
</organism>
<dbReference type="AlphaFoldDB" id="A0A0F8XV42"/>
<proteinExistence type="predicted"/>
<dbReference type="GO" id="GO:0003677">
    <property type="term" value="F:DNA binding"/>
    <property type="evidence" value="ECO:0007669"/>
    <property type="project" value="InterPro"/>
</dbReference>
<reference evidence="1" key="1">
    <citation type="journal article" date="2015" name="Nature">
        <title>Complex archaea that bridge the gap between prokaryotes and eukaryotes.</title>
        <authorList>
            <person name="Spang A."/>
            <person name="Saw J.H."/>
            <person name="Jorgensen S.L."/>
            <person name="Zaremba-Niedzwiedzka K."/>
            <person name="Martijn J."/>
            <person name="Lind A.E."/>
            <person name="van Eijk R."/>
            <person name="Schleper C."/>
            <person name="Guy L."/>
            <person name="Ettema T.J."/>
        </authorList>
    </citation>
    <scope>NUCLEOTIDE SEQUENCE</scope>
</reference>
<dbReference type="GO" id="GO:0030527">
    <property type="term" value="F:structural constituent of chromatin"/>
    <property type="evidence" value="ECO:0007669"/>
    <property type="project" value="InterPro"/>
</dbReference>